<comment type="caution">
    <text evidence="2">The sequence shown here is derived from an EMBL/GenBank/DDBJ whole genome shotgun (WGS) entry which is preliminary data.</text>
</comment>
<dbReference type="EMBL" id="SSTD01005204">
    <property type="protein sequence ID" value="TYK22215.1"/>
    <property type="molecule type" value="Genomic_DNA"/>
</dbReference>
<evidence type="ECO:0000256" key="1">
    <source>
        <dbReference type="SAM" id="MobiDB-lite"/>
    </source>
</evidence>
<accession>A0A5D3DF97</accession>
<organism evidence="2 3">
    <name type="scientific">Cucumis melo var. makuwa</name>
    <name type="common">Oriental melon</name>
    <dbReference type="NCBI Taxonomy" id="1194695"/>
    <lineage>
        <taxon>Eukaryota</taxon>
        <taxon>Viridiplantae</taxon>
        <taxon>Streptophyta</taxon>
        <taxon>Embryophyta</taxon>
        <taxon>Tracheophyta</taxon>
        <taxon>Spermatophyta</taxon>
        <taxon>Magnoliopsida</taxon>
        <taxon>eudicotyledons</taxon>
        <taxon>Gunneridae</taxon>
        <taxon>Pentapetalae</taxon>
        <taxon>rosids</taxon>
        <taxon>fabids</taxon>
        <taxon>Cucurbitales</taxon>
        <taxon>Cucurbitaceae</taxon>
        <taxon>Benincaseae</taxon>
        <taxon>Cucumis</taxon>
    </lineage>
</organism>
<sequence length="301" mass="33229">MFPYSTQLIYSTRNFIFADDKHVDALKFVDRSGIRQQIVLASTISEIAEGKNYSIGVIEKKNPNFLERKPCLLATVAAATPSQPPCSSDAVGSGSPAARRPSQPESSPSDLLHLEAIADRLLSITARPSPPQDKPSPVQVAIKPQPLQPSLILKLGNSSRVRRQQPALLHNRMKQTQPARPCLHRSRAALHGYAVQRDRQSGIDINMIRVVRRDRSQPDCLSVSSRYTTDQIVIGVPLGSPKTSYVPPGLHVARVRERASSWAGAEVRAKASWRATRSDRGEPMDLLLLLYVVVQTLMFAF</sequence>
<evidence type="ECO:0000313" key="2">
    <source>
        <dbReference type="EMBL" id="TYK22215.1"/>
    </source>
</evidence>
<gene>
    <name evidence="2" type="ORF">E5676_scaffold333G00980</name>
</gene>
<name>A0A5D3DF97_CUCMM</name>
<dbReference type="AlphaFoldDB" id="A0A5D3DF97"/>
<dbReference type="Proteomes" id="UP000321947">
    <property type="component" value="Unassembled WGS sequence"/>
</dbReference>
<proteinExistence type="predicted"/>
<feature type="region of interest" description="Disordered" evidence="1">
    <location>
        <begin position="80"/>
        <end position="109"/>
    </location>
</feature>
<protein>
    <submittedName>
        <fullName evidence="2">Uncharacterized protein</fullName>
    </submittedName>
</protein>
<reference evidence="2 3" key="1">
    <citation type="submission" date="2019-08" db="EMBL/GenBank/DDBJ databases">
        <title>Draft genome sequences of two oriental melons (Cucumis melo L. var makuwa).</title>
        <authorList>
            <person name="Kwon S.-Y."/>
        </authorList>
    </citation>
    <scope>NUCLEOTIDE SEQUENCE [LARGE SCALE GENOMIC DNA]</scope>
    <source>
        <strain evidence="3">cv. Chang Bougi</strain>
        <tissue evidence="2">Leaf</tissue>
    </source>
</reference>
<evidence type="ECO:0000313" key="3">
    <source>
        <dbReference type="Proteomes" id="UP000321947"/>
    </source>
</evidence>